<dbReference type="GeneID" id="66113106"/>
<name>A0A9P7W430_9AGAR</name>
<dbReference type="AlphaFoldDB" id="A0A9P7W430"/>
<evidence type="ECO:0000313" key="3">
    <source>
        <dbReference type="Proteomes" id="UP000812287"/>
    </source>
</evidence>
<sequence length="491" mass="55159">MVRREYGTEVDNQKRRQSRDTQPHRRPRTVNPPTIMRYHASIHRFSVQHDPNSMGRFIVQHDMSSRSMSGMNTRNTRSKLAAPCSLASSVNDLTPDGSVVRNTPYIFTSGNVKRAGFKVERIGNLLFSYQETGRFESPAYIPSLLRLLETCREGCFVLRGKPLDRLRRSIVTDLKFLAYPDAFGDESSGNNATGAWADDLRTVFLVAPRSCIRLASFIHEHHGVNSRDIVWGKTTALLDYLRRRADPIWISGAEAAVKCSDHEAIYIRPLITELRSLPLPEFGKDFVAANIRTSFPLLPRSVLVVIKCATQIRGSNAIIPFLVRYCNAQKMIEEVLSASNLGSRCWSTFTPPIDATRQRPLGRDIVQAPMRHLVCTIASEARGIPSFSHFRNLVLAQLSLADLVSFRGARDEASRNQRSSCSYHDERVPKMPAKTIVKSGIHVLANETSLRGTGLRFGCRLLTKIHPKRQFILNVSFRRAVTSAREPSTAS</sequence>
<dbReference type="Proteomes" id="UP000812287">
    <property type="component" value="Unassembled WGS sequence"/>
</dbReference>
<feature type="region of interest" description="Disordered" evidence="1">
    <location>
        <begin position="1"/>
        <end position="32"/>
    </location>
</feature>
<feature type="compositionally biased region" description="Basic and acidic residues" evidence="1">
    <location>
        <begin position="1"/>
        <end position="23"/>
    </location>
</feature>
<organism evidence="2 3">
    <name type="scientific">Guyanagaster necrorhizus</name>
    <dbReference type="NCBI Taxonomy" id="856835"/>
    <lineage>
        <taxon>Eukaryota</taxon>
        <taxon>Fungi</taxon>
        <taxon>Dikarya</taxon>
        <taxon>Basidiomycota</taxon>
        <taxon>Agaricomycotina</taxon>
        <taxon>Agaricomycetes</taxon>
        <taxon>Agaricomycetidae</taxon>
        <taxon>Agaricales</taxon>
        <taxon>Marasmiineae</taxon>
        <taxon>Physalacriaceae</taxon>
        <taxon>Guyanagaster</taxon>
    </lineage>
</organism>
<dbReference type="EMBL" id="MU250524">
    <property type="protein sequence ID" value="KAG7451739.1"/>
    <property type="molecule type" value="Genomic_DNA"/>
</dbReference>
<accession>A0A9P7W430</accession>
<reference evidence="2" key="1">
    <citation type="submission" date="2020-11" db="EMBL/GenBank/DDBJ databases">
        <title>Adaptations for nitrogen fixation in a non-lichenized fungal sporocarp promotes dispersal by wood-feeding termites.</title>
        <authorList>
            <consortium name="DOE Joint Genome Institute"/>
            <person name="Koch R.A."/>
            <person name="Yoon G."/>
            <person name="Arayal U."/>
            <person name="Lail K."/>
            <person name="Amirebrahimi M."/>
            <person name="Labutti K."/>
            <person name="Lipzen A."/>
            <person name="Riley R."/>
            <person name="Barry K."/>
            <person name="Henrissat B."/>
            <person name="Grigoriev I.V."/>
            <person name="Herr J.R."/>
            <person name="Aime M.C."/>
        </authorList>
    </citation>
    <scope>NUCLEOTIDE SEQUENCE</scope>
    <source>
        <strain evidence="2">MCA 3950</strain>
    </source>
</reference>
<comment type="caution">
    <text evidence="2">The sequence shown here is derived from an EMBL/GenBank/DDBJ whole genome shotgun (WGS) entry which is preliminary data.</text>
</comment>
<evidence type="ECO:0000313" key="2">
    <source>
        <dbReference type="EMBL" id="KAG7451739.1"/>
    </source>
</evidence>
<evidence type="ECO:0000256" key="1">
    <source>
        <dbReference type="SAM" id="MobiDB-lite"/>
    </source>
</evidence>
<proteinExistence type="predicted"/>
<gene>
    <name evidence="2" type="ORF">BT62DRAFT_999422</name>
</gene>
<dbReference type="RefSeq" id="XP_043045239.1">
    <property type="nucleotide sequence ID" value="XM_043190809.1"/>
</dbReference>
<keyword evidence="3" id="KW-1185">Reference proteome</keyword>
<protein>
    <submittedName>
        <fullName evidence="2">Uncharacterized protein</fullName>
    </submittedName>
</protein>